<evidence type="ECO:0000313" key="3">
    <source>
        <dbReference type="Proteomes" id="UP000326994"/>
    </source>
</evidence>
<dbReference type="PROSITE" id="PS51257">
    <property type="entry name" value="PROKAR_LIPOPROTEIN"/>
    <property type="match status" value="1"/>
</dbReference>
<dbReference type="Gene3D" id="3.40.50.1820">
    <property type="entry name" value="alpha/beta hydrolase"/>
    <property type="match status" value="1"/>
</dbReference>
<gene>
    <name evidence="2" type="ORF">ULMS_16550</name>
</gene>
<dbReference type="PANTHER" id="PTHR48098">
    <property type="entry name" value="ENTEROCHELIN ESTERASE-RELATED"/>
    <property type="match status" value="1"/>
</dbReference>
<dbReference type="Proteomes" id="UP000326994">
    <property type="component" value="Unassembled WGS sequence"/>
</dbReference>
<dbReference type="InterPro" id="IPR000801">
    <property type="entry name" value="Esterase-like"/>
</dbReference>
<accession>A0A5J4FU46</accession>
<keyword evidence="3" id="KW-1185">Reference proteome</keyword>
<dbReference type="AlphaFoldDB" id="A0A5J4FU46"/>
<comment type="caution">
    <text evidence="2">The sequence shown here is derived from an EMBL/GenBank/DDBJ whole genome shotgun (WGS) entry which is preliminary data.</text>
</comment>
<dbReference type="OrthoDB" id="9784036at2"/>
<proteinExistence type="predicted"/>
<dbReference type="SUPFAM" id="SSF53474">
    <property type="entry name" value="alpha/beta-Hydrolases"/>
    <property type="match status" value="1"/>
</dbReference>
<name>A0A5J4FU46_9FLAO</name>
<evidence type="ECO:0000313" key="2">
    <source>
        <dbReference type="EMBL" id="GEQ86147.1"/>
    </source>
</evidence>
<dbReference type="Pfam" id="PF00756">
    <property type="entry name" value="Esterase"/>
    <property type="match status" value="1"/>
</dbReference>
<dbReference type="InterPro" id="IPR050583">
    <property type="entry name" value="Mycobacterial_A85_antigen"/>
</dbReference>
<dbReference type="EMBL" id="BKCF01000002">
    <property type="protein sequence ID" value="GEQ86147.1"/>
    <property type="molecule type" value="Genomic_DNA"/>
</dbReference>
<protein>
    <submittedName>
        <fullName evidence="2">Esterase</fullName>
    </submittedName>
</protein>
<evidence type="ECO:0000256" key="1">
    <source>
        <dbReference type="SAM" id="SignalP"/>
    </source>
</evidence>
<keyword evidence="1" id="KW-0732">Signal</keyword>
<feature type="signal peptide" evidence="1">
    <location>
        <begin position="1"/>
        <end position="19"/>
    </location>
</feature>
<dbReference type="InterPro" id="IPR029058">
    <property type="entry name" value="AB_hydrolase_fold"/>
</dbReference>
<sequence>MKFYLFCSIAILISGCSNAQKHIQNIEKQISSSEISQTKIYNFDIIENESVTGKLHRFDSFASNFIIPRTVDVWLPENYSANKKYAVLYMNDGQDLFDPLVNKRKPEIEIDETITRLVSEEKIKDAIVVGIYNIPNERSEDYFPQKPIDLLPVKTKDSLLRLVRAFNKSFNFNSDDYLKFLTQELKPYIDANYSTATDVTNTYIAGASMGGLISMYAVCEYPQIFGGAIGMSTHWVGAVPSDGNPIPPAFFNYMRKNLPPPDTHKFYFSFGTKGLDMFYTQYEDEVNNVFNERGYTTNNVFRNIKTEGGNHNVPSWQERFPEAVQMMIGK</sequence>
<organism evidence="2 3">
    <name type="scientific">Patiriisocius marinistellae</name>
    <dbReference type="NCBI Taxonomy" id="2494560"/>
    <lineage>
        <taxon>Bacteria</taxon>
        <taxon>Pseudomonadati</taxon>
        <taxon>Bacteroidota</taxon>
        <taxon>Flavobacteriia</taxon>
        <taxon>Flavobacteriales</taxon>
        <taxon>Flavobacteriaceae</taxon>
        <taxon>Patiriisocius</taxon>
    </lineage>
</organism>
<feature type="chain" id="PRO_5023879661" evidence="1">
    <location>
        <begin position="20"/>
        <end position="330"/>
    </location>
</feature>
<dbReference type="RefSeq" id="WP_151894075.1">
    <property type="nucleotide sequence ID" value="NZ_BKCF01000002.1"/>
</dbReference>
<reference evidence="2 3" key="1">
    <citation type="submission" date="2019-08" db="EMBL/GenBank/DDBJ databases">
        <title>Ulvibacter marinistellae sp. nov., isolated from a starfish, Patiria pectinifera.</title>
        <authorList>
            <person name="Kawano K."/>
            <person name="Ushijima N."/>
            <person name="Kihara M."/>
            <person name="Itoh H."/>
        </authorList>
    </citation>
    <scope>NUCLEOTIDE SEQUENCE [LARGE SCALE GENOMIC DNA]</scope>
    <source>
        <strain evidence="2 3">KK4</strain>
    </source>
</reference>
<dbReference type="PANTHER" id="PTHR48098:SF6">
    <property type="entry name" value="FERRI-BACILLIBACTIN ESTERASE BESA"/>
    <property type="match status" value="1"/>
</dbReference>